<dbReference type="Proteomes" id="UP000199427">
    <property type="component" value="Unassembled WGS sequence"/>
</dbReference>
<dbReference type="InterPro" id="IPR036761">
    <property type="entry name" value="TTHA0802/YceI-like_sf"/>
</dbReference>
<evidence type="ECO:0000259" key="2">
    <source>
        <dbReference type="SMART" id="SM00867"/>
    </source>
</evidence>
<evidence type="ECO:0000313" key="4">
    <source>
        <dbReference type="Proteomes" id="UP000199427"/>
    </source>
</evidence>
<evidence type="ECO:0000256" key="1">
    <source>
        <dbReference type="ARBA" id="ARBA00008812"/>
    </source>
</evidence>
<dbReference type="SUPFAM" id="SSF101874">
    <property type="entry name" value="YceI-like"/>
    <property type="match status" value="1"/>
</dbReference>
<evidence type="ECO:0000313" key="3">
    <source>
        <dbReference type="EMBL" id="SEQ55930.1"/>
    </source>
</evidence>
<dbReference type="Gene3D" id="2.40.128.110">
    <property type="entry name" value="Lipid/polyisoprenoid-binding, YceI-like"/>
    <property type="match status" value="1"/>
</dbReference>
<organism evidence="3 4">
    <name type="scientific">Piscibacillus halophilus</name>
    <dbReference type="NCBI Taxonomy" id="571933"/>
    <lineage>
        <taxon>Bacteria</taxon>
        <taxon>Bacillati</taxon>
        <taxon>Bacillota</taxon>
        <taxon>Bacilli</taxon>
        <taxon>Bacillales</taxon>
        <taxon>Bacillaceae</taxon>
        <taxon>Piscibacillus</taxon>
    </lineage>
</organism>
<dbReference type="EMBL" id="FOES01000017">
    <property type="protein sequence ID" value="SEQ55930.1"/>
    <property type="molecule type" value="Genomic_DNA"/>
</dbReference>
<name>A0A1H9H0U8_9BACI</name>
<keyword evidence="4" id="KW-1185">Reference proteome</keyword>
<dbReference type="RefSeq" id="WP_091773702.1">
    <property type="nucleotide sequence ID" value="NZ_CAESCL010000050.1"/>
</dbReference>
<proteinExistence type="inferred from homology"/>
<feature type="domain" description="Lipid/polyisoprenoid-binding YceI-like" evidence="2">
    <location>
        <begin position="3"/>
        <end position="173"/>
    </location>
</feature>
<dbReference type="PANTHER" id="PTHR34406">
    <property type="entry name" value="PROTEIN YCEI"/>
    <property type="match status" value="1"/>
</dbReference>
<reference evidence="3 4" key="1">
    <citation type="submission" date="2016-10" db="EMBL/GenBank/DDBJ databases">
        <authorList>
            <person name="de Groot N.N."/>
        </authorList>
    </citation>
    <scope>NUCLEOTIDE SEQUENCE [LARGE SCALE GENOMIC DNA]</scope>
    <source>
        <strain evidence="3 4">DSM 21633</strain>
    </source>
</reference>
<accession>A0A1H9H0U8</accession>
<dbReference type="OrthoDB" id="9811006at2"/>
<comment type="similarity">
    <text evidence="1">Belongs to the UPF0312 family.</text>
</comment>
<dbReference type="PANTHER" id="PTHR34406:SF1">
    <property type="entry name" value="PROTEIN YCEI"/>
    <property type="match status" value="1"/>
</dbReference>
<protein>
    <submittedName>
        <fullName evidence="3">Polyisoprenoid-binding protein YceI</fullName>
    </submittedName>
</protein>
<sequence>MATVNLDKVHSAVHFSVKHMMVSKAKGEFQDFNVELNGDVNNLEDASVKVVIDVASIETNNEDRNGHLKSGDFFDVENHPNIVFESKSVKKLSESEYEVTGDLTIKGVTNQETFKVHHNGVAKDPMAGNMVAGFDVEGQLNREDYGLTWNAALETGGVLIGKEVNLNASFELVIEE</sequence>
<dbReference type="Pfam" id="PF04264">
    <property type="entry name" value="YceI"/>
    <property type="match status" value="1"/>
</dbReference>
<gene>
    <name evidence="3" type="ORF">SAMN05216362_11743</name>
</gene>
<dbReference type="SMART" id="SM00867">
    <property type="entry name" value="YceI"/>
    <property type="match status" value="1"/>
</dbReference>
<dbReference type="AlphaFoldDB" id="A0A1H9H0U8"/>
<dbReference type="InterPro" id="IPR007372">
    <property type="entry name" value="Lipid/polyisoprenoid-bd_YceI"/>
</dbReference>